<evidence type="ECO:0000313" key="2">
    <source>
        <dbReference type="Proteomes" id="UP000017938"/>
    </source>
</evidence>
<gene>
    <name evidence="1" type="ORF">BN580_00791</name>
</gene>
<proteinExistence type="predicted"/>
<organism evidence="1 2">
    <name type="scientific">Candidatus Colimorpha enterica</name>
    <dbReference type="NCBI Taxonomy" id="3083063"/>
    <lineage>
        <taxon>Bacteria</taxon>
        <taxon>Pseudomonadati</taxon>
        <taxon>Bacteroidota</taxon>
        <taxon>Bacteroidia</taxon>
        <taxon>Bacteroidales</taxon>
        <taxon>Candidatus Colimorpha</taxon>
    </lineage>
</organism>
<name>R6TBZ0_9BACT</name>
<protein>
    <submittedName>
        <fullName evidence="1">Uncharacterized protein</fullName>
    </submittedName>
</protein>
<dbReference type="AlphaFoldDB" id="R6TBZ0"/>
<reference evidence="1" key="1">
    <citation type="submission" date="2012-11" db="EMBL/GenBank/DDBJ databases">
        <title>Dependencies among metagenomic species, viruses, plasmids and units of genetic variation.</title>
        <authorList>
            <person name="Nielsen H.B."/>
            <person name="Almeida M."/>
            <person name="Juncker A.S."/>
            <person name="Rasmussen S."/>
            <person name="Li J."/>
            <person name="Sunagawa S."/>
            <person name="Plichta D."/>
            <person name="Gautier L."/>
            <person name="Le Chatelier E."/>
            <person name="Peletier E."/>
            <person name="Bonde I."/>
            <person name="Nielsen T."/>
            <person name="Manichanh C."/>
            <person name="Arumugam M."/>
            <person name="Batto J."/>
            <person name="Santos M.B.Q.D."/>
            <person name="Blom N."/>
            <person name="Borruel N."/>
            <person name="Burgdorf K.S."/>
            <person name="Boumezbeur F."/>
            <person name="Casellas F."/>
            <person name="Dore J."/>
            <person name="Guarner F."/>
            <person name="Hansen T."/>
            <person name="Hildebrand F."/>
            <person name="Kaas R.S."/>
            <person name="Kennedy S."/>
            <person name="Kristiansen K."/>
            <person name="Kultima J.R."/>
            <person name="Leonard P."/>
            <person name="Levenez F."/>
            <person name="Lund O."/>
            <person name="Moumen B."/>
            <person name="Le Paslier D."/>
            <person name="Pons N."/>
            <person name="Pedersen O."/>
            <person name="Prifti E."/>
            <person name="Qin J."/>
            <person name="Raes J."/>
            <person name="Tap J."/>
            <person name="Tims S."/>
            <person name="Ussery D.W."/>
            <person name="Yamada T."/>
            <person name="MetaHit consortium"/>
            <person name="Renault P."/>
            <person name="Sicheritz-Ponten T."/>
            <person name="Bork P."/>
            <person name="Wang J."/>
            <person name="Brunak S."/>
            <person name="Ehrlich S.D."/>
        </authorList>
    </citation>
    <scope>NUCLEOTIDE SEQUENCE [LARGE SCALE GENOMIC DNA]</scope>
</reference>
<sequence>MPLVLRRRDQPEVIGEPALIDALDEAIGRDQRAVIDGVGTIGSAPQQGEINRVILEGGAVLTVVEDRQPLLAVLHRHKALGGALPAVHEQRLGTEGGAAHIVTLHRQRDLQFHKAVGIIEEHIGMDVHRWGVLIDAVFHADTVVILGEEGLNGAVDRAVLDHLHGLHIPEYAVRLLLQGKGLAVGADALQLKIRHAPRVGIVLLKDGGDTAPQIVHPVHLIGGEQTGVGVDYGKARRKLVSDTVGALFRI</sequence>
<accession>R6TBZ0</accession>
<dbReference type="Proteomes" id="UP000017938">
    <property type="component" value="Unassembled WGS sequence"/>
</dbReference>
<comment type="caution">
    <text evidence="1">The sequence shown here is derived from an EMBL/GenBank/DDBJ whole genome shotgun (WGS) entry which is preliminary data.</text>
</comment>
<dbReference type="EMBL" id="CBFW010000055">
    <property type="protein sequence ID" value="CDC70923.1"/>
    <property type="molecule type" value="Genomic_DNA"/>
</dbReference>
<evidence type="ECO:0000313" key="1">
    <source>
        <dbReference type="EMBL" id="CDC70923.1"/>
    </source>
</evidence>